<evidence type="ECO:0008006" key="3">
    <source>
        <dbReference type="Google" id="ProtNLM"/>
    </source>
</evidence>
<dbReference type="Proteomes" id="UP001142374">
    <property type="component" value="Unassembled WGS sequence"/>
</dbReference>
<sequence length="118" mass="12283">MQRIAVIGNISRDLIRRPGREACEQLGGAALHMALAAARAGHRVAPVAVVGADLAQLPTVLALQNLDWSTLTTLPAPSASAAFDITYDPQGHVTTCHSTYGASGHLTRQALAHVGVLL</sequence>
<proteinExistence type="predicted"/>
<gene>
    <name evidence="1" type="ORF">NQU55_25440</name>
</gene>
<organism evidence="1 2">
    <name type="scientific">Streptomyces telluris</name>
    <dbReference type="NCBI Taxonomy" id="2720021"/>
    <lineage>
        <taxon>Bacteria</taxon>
        <taxon>Bacillati</taxon>
        <taxon>Actinomycetota</taxon>
        <taxon>Actinomycetes</taxon>
        <taxon>Kitasatosporales</taxon>
        <taxon>Streptomycetaceae</taxon>
        <taxon>Streptomyces</taxon>
    </lineage>
</organism>
<comment type="caution">
    <text evidence="1">The sequence shown here is derived from an EMBL/GenBank/DDBJ whole genome shotgun (WGS) entry which is preliminary data.</text>
</comment>
<keyword evidence="2" id="KW-1185">Reference proteome</keyword>
<dbReference type="InterPro" id="IPR029056">
    <property type="entry name" value="Ribokinase-like"/>
</dbReference>
<dbReference type="SUPFAM" id="SSF53613">
    <property type="entry name" value="Ribokinase-like"/>
    <property type="match status" value="1"/>
</dbReference>
<dbReference type="AlphaFoldDB" id="A0A9X2RNP4"/>
<reference evidence="1" key="1">
    <citation type="submission" date="2022-06" db="EMBL/GenBank/DDBJ databases">
        <title>WGS of actinobacteria.</title>
        <authorList>
            <person name="Thawai C."/>
        </authorList>
    </citation>
    <scope>NUCLEOTIDE SEQUENCE</scope>
    <source>
        <strain evidence="1">AA8</strain>
    </source>
</reference>
<protein>
    <recommendedName>
        <fullName evidence="3">Carbohydrate kinase PfkB domain-containing protein</fullName>
    </recommendedName>
</protein>
<accession>A0A9X2RNP4</accession>
<dbReference type="Gene3D" id="3.40.1190.20">
    <property type="match status" value="1"/>
</dbReference>
<dbReference type="EMBL" id="JANIID010000027">
    <property type="protein sequence ID" value="MCQ8773083.1"/>
    <property type="molecule type" value="Genomic_DNA"/>
</dbReference>
<evidence type="ECO:0000313" key="1">
    <source>
        <dbReference type="EMBL" id="MCQ8773083.1"/>
    </source>
</evidence>
<dbReference type="RefSeq" id="WP_256791205.1">
    <property type="nucleotide sequence ID" value="NZ_JANIID010000027.1"/>
</dbReference>
<name>A0A9X2RNP4_9ACTN</name>
<evidence type="ECO:0000313" key="2">
    <source>
        <dbReference type="Proteomes" id="UP001142374"/>
    </source>
</evidence>